<dbReference type="InterPro" id="IPR012392">
    <property type="entry name" value="3-ktacl-CoA_syn"/>
</dbReference>
<proteinExistence type="predicted"/>
<dbReference type="InterPro" id="IPR016039">
    <property type="entry name" value="Thiolase-like"/>
</dbReference>
<dbReference type="SUPFAM" id="SSF53901">
    <property type="entry name" value="Thiolase-like"/>
    <property type="match status" value="1"/>
</dbReference>
<evidence type="ECO:0000313" key="3">
    <source>
        <dbReference type="EMBL" id="KAH9330378.1"/>
    </source>
</evidence>
<keyword evidence="4" id="KW-1185">Reference proteome</keyword>
<feature type="non-terminal residue" evidence="3">
    <location>
        <position position="1"/>
    </location>
</feature>
<dbReference type="AlphaFoldDB" id="A0AA38LMA4"/>
<gene>
    <name evidence="3" type="ORF">KI387_002486</name>
</gene>
<evidence type="ECO:0000313" key="4">
    <source>
        <dbReference type="Proteomes" id="UP000824469"/>
    </source>
</evidence>
<feature type="domain" description="Beta-ketoacyl-[acyl-carrier-protein] synthase III C-terminal" evidence="2">
    <location>
        <begin position="18"/>
        <end position="83"/>
    </location>
</feature>
<comment type="caution">
    <text evidence="3">The sequence shown here is derived from an EMBL/GenBank/DDBJ whole genome shotgun (WGS) entry which is preliminary data.</text>
</comment>
<keyword evidence="1" id="KW-0808">Transferase</keyword>
<accession>A0AA38LMA4</accession>
<sequence>LRSSTFVSTREVAGGEWNREILKLTEFDTEPSRMALHRFGNTSVSGIWYEVAYMEAKGRLKPGDRILQIALGSGFKCNSAVWKVMRESYHCDLYNNVWSNCIHRYPCDTSHRFTNDYLR</sequence>
<evidence type="ECO:0000256" key="1">
    <source>
        <dbReference type="ARBA" id="ARBA00022679"/>
    </source>
</evidence>
<evidence type="ECO:0000259" key="2">
    <source>
        <dbReference type="Pfam" id="PF08541"/>
    </source>
</evidence>
<dbReference type="Proteomes" id="UP000824469">
    <property type="component" value="Unassembled WGS sequence"/>
</dbReference>
<dbReference type="InterPro" id="IPR013747">
    <property type="entry name" value="ACP_syn_III_C"/>
</dbReference>
<dbReference type="EMBL" id="JAHRHJ020000001">
    <property type="protein sequence ID" value="KAH9330378.1"/>
    <property type="molecule type" value="Genomic_DNA"/>
</dbReference>
<dbReference type="OMA" id="SHRFTND"/>
<dbReference type="GO" id="GO:0016020">
    <property type="term" value="C:membrane"/>
    <property type="evidence" value="ECO:0007669"/>
    <property type="project" value="InterPro"/>
</dbReference>
<organism evidence="3 4">
    <name type="scientific">Taxus chinensis</name>
    <name type="common">Chinese yew</name>
    <name type="synonym">Taxus wallichiana var. chinensis</name>
    <dbReference type="NCBI Taxonomy" id="29808"/>
    <lineage>
        <taxon>Eukaryota</taxon>
        <taxon>Viridiplantae</taxon>
        <taxon>Streptophyta</taxon>
        <taxon>Embryophyta</taxon>
        <taxon>Tracheophyta</taxon>
        <taxon>Spermatophyta</taxon>
        <taxon>Pinopsida</taxon>
        <taxon>Pinidae</taxon>
        <taxon>Conifers II</taxon>
        <taxon>Cupressales</taxon>
        <taxon>Taxaceae</taxon>
        <taxon>Taxus</taxon>
    </lineage>
</organism>
<dbReference type="Pfam" id="PF08541">
    <property type="entry name" value="ACP_syn_III_C"/>
    <property type="match status" value="1"/>
</dbReference>
<dbReference type="GO" id="GO:0016747">
    <property type="term" value="F:acyltransferase activity, transferring groups other than amino-acyl groups"/>
    <property type="evidence" value="ECO:0007669"/>
    <property type="project" value="InterPro"/>
</dbReference>
<protein>
    <recommendedName>
        <fullName evidence="2">Beta-ketoacyl-[acyl-carrier-protein] synthase III C-terminal domain-containing protein</fullName>
    </recommendedName>
</protein>
<name>A0AA38LMA4_TAXCH</name>
<dbReference type="Gene3D" id="3.40.47.10">
    <property type="match status" value="1"/>
</dbReference>
<feature type="non-terminal residue" evidence="3">
    <location>
        <position position="119"/>
    </location>
</feature>
<reference evidence="3 4" key="1">
    <citation type="journal article" date="2021" name="Nat. Plants">
        <title>The Taxus genome provides insights into paclitaxel biosynthesis.</title>
        <authorList>
            <person name="Xiong X."/>
            <person name="Gou J."/>
            <person name="Liao Q."/>
            <person name="Li Y."/>
            <person name="Zhou Q."/>
            <person name="Bi G."/>
            <person name="Li C."/>
            <person name="Du R."/>
            <person name="Wang X."/>
            <person name="Sun T."/>
            <person name="Guo L."/>
            <person name="Liang H."/>
            <person name="Lu P."/>
            <person name="Wu Y."/>
            <person name="Zhang Z."/>
            <person name="Ro D.K."/>
            <person name="Shang Y."/>
            <person name="Huang S."/>
            <person name="Yan J."/>
        </authorList>
    </citation>
    <scope>NUCLEOTIDE SEQUENCE [LARGE SCALE GENOMIC DNA]</scope>
    <source>
        <strain evidence="3">Ta-2019</strain>
    </source>
</reference>
<dbReference type="GO" id="GO:0006633">
    <property type="term" value="P:fatty acid biosynthetic process"/>
    <property type="evidence" value="ECO:0007669"/>
    <property type="project" value="InterPro"/>
</dbReference>
<dbReference type="PANTHER" id="PTHR31561">
    <property type="entry name" value="3-KETOACYL-COA SYNTHASE"/>
    <property type="match status" value="1"/>
</dbReference>